<dbReference type="PROSITE" id="PS51464">
    <property type="entry name" value="SIS"/>
    <property type="match status" value="1"/>
</dbReference>
<accession>A0A1C3Z840</accession>
<evidence type="ECO:0000313" key="4">
    <source>
        <dbReference type="Proteomes" id="UP000199670"/>
    </source>
</evidence>
<sequence length="179" mass="19617">MQSQLIIDELNRLVKTLTEQNITNLIQKIQQHNRIFVYGTGRSGLMLKALAMRLMQLGLNAFVVGETTTPSTKQGDLLIVASASGETNTVNMIAESALKQAIDLAIICASPNSTLAKIQTPDIILQSGNKYSTSQISQQPLGSLFEQMLLVIFDTVILTMSNQQKDSNDDMAHRHASLE</sequence>
<dbReference type="SUPFAM" id="SSF53697">
    <property type="entry name" value="SIS domain"/>
    <property type="match status" value="1"/>
</dbReference>
<dbReference type="InterPro" id="IPR017552">
    <property type="entry name" value="PHI/rmpB"/>
</dbReference>
<dbReference type="NCBIfam" id="TIGR03127">
    <property type="entry name" value="RuMP_HxlB"/>
    <property type="match status" value="1"/>
</dbReference>
<dbReference type="EMBL" id="FMAQ01000001">
    <property type="protein sequence ID" value="SCB78403.1"/>
    <property type="molecule type" value="Genomic_DNA"/>
</dbReference>
<dbReference type="InterPro" id="IPR046348">
    <property type="entry name" value="SIS_dom_sf"/>
</dbReference>
<dbReference type="PANTHER" id="PTHR43443">
    <property type="entry name" value="3-HEXULOSE-6-PHOSPHATE ISOMERASE"/>
    <property type="match status" value="1"/>
</dbReference>
<evidence type="ECO:0000313" key="3">
    <source>
        <dbReference type="EMBL" id="SCB78403.1"/>
    </source>
</evidence>
<proteinExistence type="inferred from homology"/>
<dbReference type="CDD" id="cd05005">
    <property type="entry name" value="SIS_PHI"/>
    <property type="match status" value="1"/>
</dbReference>
<evidence type="ECO:0000259" key="2">
    <source>
        <dbReference type="PROSITE" id="PS51464"/>
    </source>
</evidence>
<keyword evidence="3" id="KW-0413">Isomerase</keyword>
<protein>
    <submittedName>
        <fullName evidence="3">6-phospho-3-hexuloisomerase</fullName>
    </submittedName>
</protein>
<reference evidence="4" key="1">
    <citation type="submission" date="2016-08" db="EMBL/GenBank/DDBJ databases">
        <authorList>
            <person name="Varghese N."/>
            <person name="Submissions Spin"/>
        </authorList>
    </citation>
    <scope>NUCLEOTIDE SEQUENCE [LARGE SCALE GENOMIC DNA]</scope>
    <source>
        <strain evidence="4">R-53248</strain>
    </source>
</reference>
<dbReference type="GO" id="GO:0097367">
    <property type="term" value="F:carbohydrate derivative binding"/>
    <property type="evidence" value="ECO:0007669"/>
    <property type="project" value="InterPro"/>
</dbReference>
<dbReference type="InterPro" id="IPR001347">
    <property type="entry name" value="SIS_dom"/>
</dbReference>
<dbReference type="GO" id="GO:1901135">
    <property type="term" value="P:carbohydrate derivative metabolic process"/>
    <property type="evidence" value="ECO:0007669"/>
    <property type="project" value="InterPro"/>
</dbReference>
<organism evidence="3 4">
    <name type="scientific">Gilliamella bombicola</name>
    <dbReference type="NCBI Taxonomy" id="1798182"/>
    <lineage>
        <taxon>Bacteria</taxon>
        <taxon>Pseudomonadati</taxon>
        <taxon>Pseudomonadota</taxon>
        <taxon>Gammaproteobacteria</taxon>
        <taxon>Orbales</taxon>
        <taxon>Orbaceae</taxon>
        <taxon>Gilliamella</taxon>
    </lineage>
</organism>
<dbReference type="Proteomes" id="UP000199670">
    <property type="component" value="Unassembled WGS sequence"/>
</dbReference>
<gene>
    <name evidence="3" type="ORF">GA0061081_101284</name>
</gene>
<comment type="similarity">
    <text evidence="1">Belongs to the SIS family. PHI subfamily.</text>
</comment>
<dbReference type="PANTHER" id="PTHR43443:SF1">
    <property type="entry name" value="3-HEXULOSE-6-PHOSPHATE ISOMERASE"/>
    <property type="match status" value="1"/>
</dbReference>
<dbReference type="Pfam" id="PF01380">
    <property type="entry name" value="SIS"/>
    <property type="match status" value="1"/>
</dbReference>
<dbReference type="Gene3D" id="3.40.50.10490">
    <property type="entry name" value="Glucose-6-phosphate isomerase like protein, domain 1"/>
    <property type="match status" value="1"/>
</dbReference>
<keyword evidence="4" id="KW-1185">Reference proteome</keyword>
<feature type="domain" description="SIS" evidence="2">
    <location>
        <begin position="25"/>
        <end position="166"/>
    </location>
</feature>
<dbReference type="RefSeq" id="WP_091346394.1">
    <property type="nucleotide sequence ID" value="NZ_FMAQ01000001.1"/>
</dbReference>
<dbReference type="OrthoDB" id="9797832at2"/>
<name>A0A1C3Z840_9GAMM</name>
<dbReference type="STRING" id="1798182.GA0061081_101284"/>
<dbReference type="AlphaFoldDB" id="A0A1C3Z840"/>
<dbReference type="GO" id="GO:0016853">
    <property type="term" value="F:isomerase activity"/>
    <property type="evidence" value="ECO:0007669"/>
    <property type="project" value="UniProtKB-KW"/>
</dbReference>
<evidence type="ECO:0000256" key="1">
    <source>
        <dbReference type="ARBA" id="ARBA00009235"/>
    </source>
</evidence>